<reference evidence="2" key="1">
    <citation type="submission" date="2021-10" db="EMBL/GenBank/DDBJ databases">
        <title>The diversity and Nitrogen Metabolism of Culturable Nitrate-Utilizing Bacteria Within the Oxygen Minimum Zone of the Changjiang (Yangtze River)Estuary.</title>
        <authorList>
            <person name="Zhang D."/>
            <person name="Zheng J."/>
            <person name="Liu S."/>
            <person name="He W."/>
        </authorList>
    </citation>
    <scope>NUCLEOTIDE SEQUENCE</scope>
    <source>
        <strain evidence="2">FXH-223</strain>
    </source>
</reference>
<feature type="signal peptide" evidence="1">
    <location>
        <begin position="1"/>
        <end position="22"/>
    </location>
</feature>
<keyword evidence="1" id="KW-0732">Signal</keyword>
<name>A0A9Q3YMP2_9GAMM</name>
<sequence>MLTLLRIFTLLTLALLGAPATAAIVELQGPAIAGLAGRDPATVDLAVYRDGDFVSLPHQWLPWSQGRAPWFEEDGDAERSQPADRIAAEDHLLVDLPDSARAAPAPLPDTVLGVLTVGTGEHARSLYALARRPPARPAPERLRREPLALRTPAFQLAFEDDNLFRWGDFFYTGRTGPDGQPLNLLDSLKLRLSAGVFSAGARLTLTNENLDPEIRQVVDGPLATRAYVTTRVRVAGLPVLKLHNYFLVRDQAVAVHSRLTLPGFAATVLREPGARVTVDGNNLTGARLRTSWTGDREARVDGRLDDTEQAMVDTPVPTDNWLWFGTGDGFDLLARLYFAEGFDTGARFIYQDDPALDDEPERFPGQRPNVGFALDRIPFGQEFYFVAELYFSDGDGAADPAAYAARRLARPAAHWQPR</sequence>
<dbReference type="RefSeq" id="WP_228233994.1">
    <property type="nucleotide sequence ID" value="NZ_JAJGNA010000011.1"/>
</dbReference>
<feature type="chain" id="PRO_5040261790" description="Alginate export domain-containing protein" evidence="1">
    <location>
        <begin position="23"/>
        <end position="418"/>
    </location>
</feature>
<accession>A0A9Q3YMP2</accession>
<evidence type="ECO:0008006" key="4">
    <source>
        <dbReference type="Google" id="ProtNLM"/>
    </source>
</evidence>
<gene>
    <name evidence="2" type="ORF">LL252_10725</name>
</gene>
<comment type="caution">
    <text evidence="2">The sequence shown here is derived from an EMBL/GenBank/DDBJ whole genome shotgun (WGS) entry which is preliminary data.</text>
</comment>
<proteinExistence type="predicted"/>
<dbReference type="Proteomes" id="UP001108027">
    <property type="component" value="Unassembled WGS sequence"/>
</dbReference>
<protein>
    <recommendedName>
        <fullName evidence="4">Alginate export domain-containing protein</fullName>
    </recommendedName>
</protein>
<evidence type="ECO:0000313" key="3">
    <source>
        <dbReference type="Proteomes" id="UP001108027"/>
    </source>
</evidence>
<evidence type="ECO:0000313" key="2">
    <source>
        <dbReference type="EMBL" id="MCC4309044.1"/>
    </source>
</evidence>
<dbReference type="EMBL" id="JAJGNA010000011">
    <property type="protein sequence ID" value="MCC4309044.1"/>
    <property type="molecule type" value="Genomic_DNA"/>
</dbReference>
<evidence type="ECO:0000256" key="1">
    <source>
        <dbReference type="SAM" id="SignalP"/>
    </source>
</evidence>
<keyword evidence="3" id="KW-1185">Reference proteome</keyword>
<dbReference type="AlphaFoldDB" id="A0A9Q3YMP2"/>
<organism evidence="2 3">
    <name type="scientific">Alloalcanivorax marinus</name>
    <dbReference type="NCBI Taxonomy" id="1177169"/>
    <lineage>
        <taxon>Bacteria</taxon>
        <taxon>Pseudomonadati</taxon>
        <taxon>Pseudomonadota</taxon>
        <taxon>Gammaproteobacteria</taxon>
        <taxon>Oceanospirillales</taxon>
        <taxon>Alcanivoracaceae</taxon>
        <taxon>Alloalcanivorax</taxon>
    </lineage>
</organism>